<evidence type="ECO:0000313" key="13">
    <source>
        <dbReference type="EMBL" id="KAK7092430.1"/>
    </source>
</evidence>
<reference evidence="13 14" key="1">
    <citation type="submission" date="2024-02" db="EMBL/GenBank/DDBJ databases">
        <title>Chromosome-scale genome assembly of the rough periwinkle Littorina saxatilis.</title>
        <authorList>
            <person name="De Jode A."/>
            <person name="Faria R."/>
            <person name="Formenti G."/>
            <person name="Sims Y."/>
            <person name="Smith T.P."/>
            <person name="Tracey A."/>
            <person name="Wood J.M.D."/>
            <person name="Zagrodzka Z.B."/>
            <person name="Johannesson K."/>
            <person name="Butlin R.K."/>
            <person name="Leder E.H."/>
        </authorList>
    </citation>
    <scope>NUCLEOTIDE SEQUENCE [LARGE SCALE GENOMIC DNA]</scope>
    <source>
        <strain evidence="13">Snail1</strain>
        <tissue evidence="13">Muscle</tissue>
    </source>
</reference>
<dbReference type="Pfam" id="PF00787">
    <property type="entry name" value="PX"/>
    <property type="match status" value="1"/>
</dbReference>
<dbReference type="InterPro" id="IPR001683">
    <property type="entry name" value="PX_dom"/>
</dbReference>
<dbReference type="GO" id="GO:0005768">
    <property type="term" value="C:endosome"/>
    <property type="evidence" value="ECO:0007669"/>
    <property type="project" value="UniProtKB-SubCell"/>
</dbReference>
<keyword evidence="5" id="KW-0963">Cytoplasm</keyword>
<dbReference type="SMART" id="SM00312">
    <property type="entry name" value="PX"/>
    <property type="match status" value="1"/>
</dbReference>
<name>A0AAN9ASH8_9CAEN</name>
<evidence type="ECO:0000256" key="7">
    <source>
        <dbReference type="ARBA" id="ARBA00022927"/>
    </source>
</evidence>
<organism evidence="13 14">
    <name type="scientific">Littorina saxatilis</name>
    <dbReference type="NCBI Taxonomy" id="31220"/>
    <lineage>
        <taxon>Eukaryota</taxon>
        <taxon>Metazoa</taxon>
        <taxon>Spiralia</taxon>
        <taxon>Lophotrochozoa</taxon>
        <taxon>Mollusca</taxon>
        <taxon>Gastropoda</taxon>
        <taxon>Caenogastropoda</taxon>
        <taxon>Littorinimorpha</taxon>
        <taxon>Littorinoidea</taxon>
        <taxon>Littorinidae</taxon>
        <taxon>Littorina</taxon>
    </lineage>
</organism>
<keyword evidence="7" id="KW-0653">Protein transport</keyword>
<keyword evidence="14" id="KW-1185">Reference proteome</keyword>
<gene>
    <name evidence="13" type="ORF">V1264_008172</name>
</gene>
<feature type="region of interest" description="Disordered" evidence="11">
    <location>
        <begin position="219"/>
        <end position="328"/>
    </location>
</feature>
<sequence>MGVLGLGMGEASTVDLKISHDLNGESFEALKDLRAGCTLKIVLPETSYSSFGSYTTYCIYLQSYSSAFRLHRTETRRRFSDFVWLRKELDKIDNWRSPPPLSARRFWNLLDPEFVEERRQQLETWTREVLMDPAYLSHAGLHMFVQTQMSVEQIQDYLHGKVSEERIEEIWSYRGHLDAYGAQTCLLNSLHYEPIVISFSPDEENVDPCRSPPIKGLDTLLDIHTPPGQLSVPESSQRSIAPCGAGPDSTACDQHWTSTPDSGFQGAGQESSGSSASSAETTTTTASTTEAVKSPESGKSSAETTTTIKSVRYQSQASTEQKYSINGD</sequence>
<protein>
    <recommendedName>
        <fullName evidence="12">PX domain-containing protein</fullName>
    </recommendedName>
</protein>
<dbReference type="SUPFAM" id="SSF64268">
    <property type="entry name" value="PX domain"/>
    <property type="match status" value="1"/>
</dbReference>
<feature type="compositionally biased region" description="Low complexity" evidence="11">
    <location>
        <begin position="267"/>
        <end position="291"/>
    </location>
</feature>
<dbReference type="Gene3D" id="3.30.1520.10">
    <property type="entry name" value="Phox-like domain"/>
    <property type="match status" value="1"/>
</dbReference>
<dbReference type="GO" id="GO:0016050">
    <property type="term" value="P:vesicle organization"/>
    <property type="evidence" value="ECO:0007669"/>
    <property type="project" value="TreeGrafter"/>
</dbReference>
<evidence type="ECO:0000256" key="4">
    <source>
        <dbReference type="ARBA" id="ARBA00022448"/>
    </source>
</evidence>
<evidence type="ECO:0000256" key="6">
    <source>
        <dbReference type="ARBA" id="ARBA00022753"/>
    </source>
</evidence>
<evidence type="ECO:0000259" key="12">
    <source>
        <dbReference type="PROSITE" id="PS50195"/>
    </source>
</evidence>
<keyword evidence="9" id="KW-0472">Membrane</keyword>
<dbReference type="InterPro" id="IPR036871">
    <property type="entry name" value="PX_dom_sf"/>
</dbReference>
<comment type="subcellular location">
    <subcellularLocation>
        <location evidence="2">Cytoplasm</location>
    </subcellularLocation>
    <subcellularLocation>
        <location evidence="10">Endomembrane system</location>
        <topology evidence="10">Peripheral membrane protein</topology>
        <orientation evidence="10">Cytoplasmic side</orientation>
    </subcellularLocation>
    <subcellularLocation>
        <location evidence="1">Endosome</location>
    </subcellularLocation>
</comment>
<evidence type="ECO:0000256" key="5">
    <source>
        <dbReference type="ARBA" id="ARBA00022490"/>
    </source>
</evidence>
<feature type="domain" description="PX" evidence="12">
    <location>
        <begin position="35"/>
        <end position="151"/>
    </location>
</feature>
<evidence type="ECO:0000256" key="1">
    <source>
        <dbReference type="ARBA" id="ARBA00004177"/>
    </source>
</evidence>
<dbReference type="GO" id="GO:0006886">
    <property type="term" value="P:intracellular protein transport"/>
    <property type="evidence" value="ECO:0007669"/>
    <property type="project" value="InterPro"/>
</dbReference>
<dbReference type="GO" id="GO:1901981">
    <property type="term" value="F:phosphatidylinositol phosphate binding"/>
    <property type="evidence" value="ECO:0007669"/>
    <property type="project" value="TreeGrafter"/>
</dbReference>
<keyword evidence="4" id="KW-0813">Transport</keyword>
<dbReference type="EMBL" id="JBAMIC010000021">
    <property type="protein sequence ID" value="KAK7092430.1"/>
    <property type="molecule type" value="Genomic_DNA"/>
</dbReference>
<dbReference type="PANTHER" id="PTHR46209:SF3">
    <property type="entry name" value="PX DOMAIN-CONTAINING PROTEIN"/>
    <property type="match status" value="1"/>
</dbReference>
<evidence type="ECO:0000313" key="14">
    <source>
        <dbReference type="Proteomes" id="UP001374579"/>
    </source>
</evidence>
<dbReference type="PANTHER" id="PTHR46209">
    <property type="entry name" value="PX DOMAIN-CONTAINING PROTEIN"/>
    <property type="match status" value="1"/>
</dbReference>
<evidence type="ECO:0000256" key="2">
    <source>
        <dbReference type="ARBA" id="ARBA00004496"/>
    </source>
</evidence>
<keyword evidence="6" id="KW-0967">Endosome</keyword>
<keyword evidence="8" id="KW-0446">Lipid-binding</keyword>
<accession>A0AAN9ASH8</accession>
<dbReference type="AlphaFoldDB" id="A0AAN9ASH8"/>
<evidence type="ECO:0000256" key="9">
    <source>
        <dbReference type="ARBA" id="ARBA00023136"/>
    </source>
</evidence>
<evidence type="ECO:0000256" key="11">
    <source>
        <dbReference type="SAM" id="MobiDB-lite"/>
    </source>
</evidence>
<evidence type="ECO:0000256" key="8">
    <source>
        <dbReference type="ARBA" id="ARBA00023121"/>
    </source>
</evidence>
<comment type="caution">
    <text evidence="13">The sequence shown here is derived from an EMBL/GenBank/DDBJ whole genome shotgun (WGS) entry which is preliminary data.</text>
</comment>
<proteinExistence type="inferred from homology"/>
<comment type="similarity">
    <text evidence="3">Belongs to the sorting nexin family.</text>
</comment>
<dbReference type="InterPro" id="IPR043544">
    <property type="entry name" value="SNX10/11"/>
</dbReference>
<dbReference type="Proteomes" id="UP001374579">
    <property type="component" value="Unassembled WGS sequence"/>
</dbReference>
<evidence type="ECO:0000256" key="10">
    <source>
        <dbReference type="ARBA" id="ARBA00029433"/>
    </source>
</evidence>
<feature type="compositionally biased region" description="Polar residues" evidence="11">
    <location>
        <begin position="251"/>
        <end position="262"/>
    </location>
</feature>
<dbReference type="PROSITE" id="PS50195">
    <property type="entry name" value="PX"/>
    <property type="match status" value="1"/>
</dbReference>
<feature type="compositionally biased region" description="Polar residues" evidence="11">
    <location>
        <begin position="297"/>
        <end position="328"/>
    </location>
</feature>
<evidence type="ECO:0000256" key="3">
    <source>
        <dbReference type="ARBA" id="ARBA00010883"/>
    </source>
</evidence>